<evidence type="ECO:0000256" key="8">
    <source>
        <dbReference type="ARBA" id="ARBA00048679"/>
    </source>
</evidence>
<evidence type="ECO:0000256" key="9">
    <source>
        <dbReference type="SAM" id="MobiDB-lite"/>
    </source>
</evidence>
<gene>
    <name evidence="11" type="ORF">AMSG_01867</name>
</gene>
<protein>
    <recommendedName>
        <fullName evidence="1">non-specific serine/threonine protein kinase</fullName>
        <ecNumber evidence="1">2.7.11.1</ecNumber>
    </recommendedName>
</protein>
<dbReference type="PANTHER" id="PTHR22967:SF57">
    <property type="entry name" value="AUXILIN, ISOFORM A-RELATED"/>
    <property type="match status" value="1"/>
</dbReference>
<dbReference type="InterPro" id="IPR000719">
    <property type="entry name" value="Prot_kinase_dom"/>
</dbReference>
<comment type="catalytic activity">
    <reaction evidence="7">
        <text>L-threonyl-[protein] + ATP = O-phospho-L-threonyl-[protein] + ADP + H(+)</text>
        <dbReference type="Rhea" id="RHEA:46608"/>
        <dbReference type="Rhea" id="RHEA-COMP:11060"/>
        <dbReference type="Rhea" id="RHEA-COMP:11605"/>
        <dbReference type="ChEBI" id="CHEBI:15378"/>
        <dbReference type="ChEBI" id="CHEBI:30013"/>
        <dbReference type="ChEBI" id="CHEBI:30616"/>
        <dbReference type="ChEBI" id="CHEBI:61977"/>
        <dbReference type="ChEBI" id="CHEBI:456216"/>
        <dbReference type="EC" id="2.7.11.1"/>
    </reaction>
</comment>
<dbReference type="Pfam" id="PF00069">
    <property type="entry name" value="Pkinase"/>
    <property type="match status" value="1"/>
</dbReference>
<dbReference type="SMART" id="SM00220">
    <property type="entry name" value="S_TKc"/>
    <property type="match status" value="1"/>
</dbReference>
<proteinExistence type="predicted"/>
<organism evidence="11 12">
    <name type="scientific">Thecamonas trahens ATCC 50062</name>
    <dbReference type="NCBI Taxonomy" id="461836"/>
    <lineage>
        <taxon>Eukaryota</taxon>
        <taxon>Apusozoa</taxon>
        <taxon>Apusomonadida</taxon>
        <taxon>Apusomonadidae</taxon>
        <taxon>Thecamonas</taxon>
    </lineage>
</organism>
<evidence type="ECO:0000313" key="11">
    <source>
        <dbReference type="EMBL" id="KNC55599.1"/>
    </source>
</evidence>
<dbReference type="STRING" id="461836.A0A0L0DTF5"/>
<evidence type="ECO:0000256" key="6">
    <source>
        <dbReference type="ARBA" id="ARBA00022840"/>
    </source>
</evidence>
<keyword evidence="2" id="KW-0723">Serine/threonine-protein kinase</keyword>
<keyword evidence="3" id="KW-0808">Transferase</keyword>
<name>A0A0L0DTF5_THETB</name>
<dbReference type="InterPro" id="IPR008271">
    <property type="entry name" value="Ser/Thr_kinase_AS"/>
</dbReference>
<accession>A0A0L0DTF5</accession>
<dbReference type="EMBL" id="GL349439">
    <property type="protein sequence ID" value="KNC55599.1"/>
    <property type="molecule type" value="Genomic_DNA"/>
</dbReference>
<dbReference type="PANTHER" id="PTHR22967">
    <property type="entry name" value="SERINE/THREONINE PROTEIN KINASE"/>
    <property type="match status" value="1"/>
</dbReference>
<feature type="region of interest" description="Disordered" evidence="9">
    <location>
        <begin position="959"/>
        <end position="1018"/>
    </location>
</feature>
<dbReference type="GeneID" id="25561589"/>
<evidence type="ECO:0000256" key="2">
    <source>
        <dbReference type="ARBA" id="ARBA00022527"/>
    </source>
</evidence>
<dbReference type="GO" id="GO:0005524">
    <property type="term" value="F:ATP binding"/>
    <property type="evidence" value="ECO:0007669"/>
    <property type="project" value="UniProtKB-KW"/>
</dbReference>
<feature type="compositionally biased region" description="Low complexity" evidence="9">
    <location>
        <begin position="969"/>
        <end position="983"/>
    </location>
</feature>
<dbReference type="SUPFAM" id="SSF56112">
    <property type="entry name" value="Protein kinase-like (PK-like)"/>
    <property type="match status" value="1"/>
</dbReference>
<evidence type="ECO:0000313" key="12">
    <source>
        <dbReference type="Proteomes" id="UP000054408"/>
    </source>
</evidence>
<dbReference type="eggNOG" id="KOG1989">
    <property type="taxonomic scope" value="Eukaryota"/>
</dbReference>
<dbReference type="Gene3D" id="1.10.510.10">
    <property type="entry name" value="Transferase(Phosphotransferase) domain 1"/>
    <property type="match status" value="1"/>
</dbReference>
<evidence type="ECO:0000256" key="4">
    <source>
        <dbReference type="ARBA" id="ARBA00022741"/>
    </source>
</evidence>
<feature type="compositionally biased region" description="Low complexity" evidence="9">
    <location>
        <begin position="1000"/>
        <end position="1012"/>
    </location>
</feature>
<dbReference type="OrthoDB" id="2018507at2759"/>
<dbReference type="AlphaFoldDB" id="A0A0L0DTF5"/>
<evidence type="ECO:0000256" key="5">
    <source>
        <dbReference type="ARBA" id="ARBA00022777"/>
    </source>
</evidence>
<keyword evidence="6" id="KW-0067">ATP-binding</keyword>
<dbReference type="GO" id="GO:0005737">
    <property type="term" value="C:cytoplasm"/>
    <property type="evidence" value="ECO:0007669"/>
    <property type="project" value="TreeGrafter"/>
</dbReference>
<dbReference type="GO" id="GO:0004674">
    <property type="term" value="F:protein serine/threonine kinase activity"/>
    <property type="evidence" value="ECO:0007669"/>
    <property type="project" value="UniProtKB-KW"/>
</dbReference>
<evidence type="ECO:0000259" key="10">
    <source>
        <dbReference type="PROSITE" id="PS50011"/>
    </source>
</evidence>
<feature type="region of interest" description="Disordered" evidence="9">
    <location>
        <begin position="918"/>
        <end position="939"/>
    </location>
</feature>
<evidence type="ECO:0000256" key="3">
    <source>
        <dbReference type="ARBA" id="ARBA00022679"/>
    </source>
</evidence>
<dbReference type="PROSITE" id="PS00108">
    <property type="entry name" value="PROTEIN_KINASE_ST"/>
    <property type="match status" value="1"/>
</dbReference>
<dbReference type="RefSeq" id="XP_013761372.1">
    <property type="nucleotide sequence ID" value="XM_013905918.1"/>
</dbReference>
<evidence type="ECO:0000256" key="1">
    <source>
        <dbReference type="ARBA" id="ARBA00012513"/>
    </source>
</evidence>
<feature type="compositionally biased region" description="Polar residues" evidence="9">
    <location>
        <begin position="989"/>
        <end position="999"/>
    </location>
</feature>
<feature type="domain" description="Protein kinase" evidence="10">
    <location>
        <begin position="24"/>
        <end position="295"/>
    </location>
</feature>
<dbReference type="EC" id="2.7.11.1" evidence="1"/>
<evidence type="ECO:0000256" key="7">
    <source>
        <dbReference type="ARBA" id="ARBA00047899"/>
    </source>
</evidence>
<reference evidence="11 12" key="1">
    <citation type="submission" date="2010-05" db="EMBL/GenBank/DDBJ databases">
        <title>The Genome Sequence of Thecamonas trahens ATCC 50062.</title>
        <authorList>
            <consortium name="The Broad Institute Genome Sequencing Platform"/>
            <person name="Russ C."/>
            <person name="Cuomo C."/>
            <person name="Shea T."/>
            <person name="Young S.K."/>
            <person name="Zeng Q."/>
            <person name="Koehrsen M."/>
            <person name="Haas B."/>
            <person name="Borodovsky M."/>
            <person name="Guigo R."/>
            <person name="Alvarado L."/>
            <person name="Berlin A."/>
            <person name="Bochicchio J."/>
            <person name="Borenstein D."/>
            <person name="Chapman S."/>
            <person name="Chen Z."/>
            <person name="Freedman E."/>
            <person name="Gellesch M."/>
            <person name="Goldberg J."/>
            <person name="Griggs A."/>
            <person name="Gujja S."/>
            <person name="Heilman E."/>
            <person name="Heiman D."/>
            <person name="Hepburn T."/>
            <person name="Howarth C."/>
            <person name="Jen D."/>
            <person name="Larson L."/>
            <person name="Mehta T."/>
            <person name="Park D."/>
            <person name="Pearson M."/>
            <person name="Roberts A."/>
            <person name="Saif S."/>
            <person name="Shenoy N."/>
            <person name="Sisk P."/>
            <person name="Stolte C."/>
            <person name="Sykes S."/>
            <person name="Thomson T."/>
            <person name="Walk T."/>
            <person name="White J."/>
            <person name="Yandava C."/>
            <person name="Burger G."/>
            <person name="Gray M.W."/>
            <person name="Holland P.W.H."/>
            <person name="King N."/>
            <person name="Lang F.B.F."/>
            <person name="Roger A.J."/>
            <person name="Ruiz-Trillo I."/>
            <person name="Lander E."/>
            <person name="Nusbaum C."/>
        </authorList>
    </citation>
    <scope>NUCLEOTIDE SEQUENCE [LARGE SCALE GENOMIC DNA]</scope>
    <source>
        <strain evidence="11 12">ATCC 50062</strain>
    </source>
</reference>
<sequence>MNFLKSRLRKLGTSPVYQIGRRQVEEVEHIAKGGFGEVVLVRETQSGREYALKKLTAGSREEAANIRREIELMASLPRHKNIVRYLGSTQEVHPNGRDAQFLILMEYCSSGHLVSEMNRRRGAPFEETQVLEIFAQMVTAVAVLHSLDPPLIHRDLKVENLLLGDDTKWKLCDFGSATTRVVTPRTARERNAAEDEFNAVTTLAYRAPEMLDLYRGQRIDTQVDVWALGVSLYKIAFFESPFEDSRLAILNNSYKIPKRSPYSVRLHNLIEFILVPNPYERPDVFDVLDAVCALLGRSAPLERVLPRPPPPEDDFSRGSSSRGSNGESSGSGKSGGPPPRSSIFELVGSSTGGRAPGSPAPERERPASRSRVCPPQPPSPRGGGGKNPSVVVPQLSGENGMLNAGMTFGAPGAASAAWPGTGAVPSPGAAGPAGATSPAWAAAAWPVTETGTESQATPPVTTGFAATFDNFEAAFGAPAGSAFEPSPAAEAPTASVSAAKPSGGLLDGWDFGGVAGGGAAEGVAAPPPLLVRADSDVFSGAARAGVAGVDSAAEPAGARMVRAAAQYGAQGAPGPEPRIVRSACVEAERRGGAFAGELLGALATLPEVRGGSGSAANALVLLHHVLLSGASGFVAEASKSRVHAGLSELKRALGSGGGAGMVGSYIDFLSAKLRACAKRAAVPANYRLDTYLDDIAGRGGEVPTGGTNVFSCSHVGELARLGTMCSGVMSAVFALQTSPVTETLQGALVPLVEELFLLLQAMRTILDRIAGAAGISAAVVARSEAQYDALVGALVGGVGQARFLPSVERLLELPADVGAAVASGSRVSSLLSRIFAFDPDSSDDEFDDSGDMGGLELAVEGGYGMFGDESLSGSGVGKPATPTSHLDAVFGSAFGSEPPSEGSTVGSVLGFPLPVAKTSGHRRSASGGAWPSSPSPTAVKRPASYNSLVALEQASIAAAGATPRRNSSAAPWPTTPTGTPTAPDLLAFPSTSQPQTGAWPSSPGASSGASSGDVFNWQ</sequence>
<dbReference type="PROSITE" id="PS50011">
    <property type="entry name" value="PROTEIN_KINASE_DOM"/>
    <property type="match status" value="1"/>
</dbReference>
<keyword evidence="12" id="KW-1185">Reference proteome</keyword>
<feature type="compositionally biased region" description="Low complexity" evidence="9">
    <location>
        <begin position="317"/>
        <end position="331"/>
    </location>
</feature>
<comment type="catalytic activity">
    <reaction evidence="8">
        <text>L-seryl-[protein] + ATP = O-phospho-L-seryl-[protein] + ADP + H(+)</text>
        <dbReference type="Rhea" id="RHEA:17989"/>
        <dbReference type="Rhea" id="RHEA-COMP:9863"/>
        <dbReference type="Rhea" id="RHEA-COMP:11604"/>
        <dbReference type="ChEBI" id="CHEBI:15378"/>
        <dbReference type="ChEBI" id="CHEBI:29999"/>
        <dbReference type="ChEBI" id="CHEBI:30616"/>
        <dbReference type="ChEBI" id="CHEBI:83421"/>
        <dbReference type="ChEBI" id="CHEBI:456216"/>
        <dbReference type="EC" id="2.7.11.1"/>
    </reaction>
</comment>
<feature type="region of interest" description="Disordered" evidence="9">
    <location>
        <begin position="302"/>
        <end position="396"/>
    </location>
</feature>
<keyword evidence="5 11" id="KW-0418">Kinase</keyword>
<dbReference type="Proteomes" id="UP000054408">
    <property type="component" value="Unassembled WGS sequence"/>
</dbReference>
<keyword evidence="4" id="KW-0547">Nucleotide-binding</keyword>
<dbReference type="InterPro" id="IPR011009">
    <property type="entry name" value="Kinase-like_dom_sf"/>
</dbReference>
<feature type="compositionally biased region" description="Low complexity" evidence="9">
    <location>
        <begin position="925"/>
        <end position="936"/>
    </location>
</feature>